<comment type="similarity">
    <text evidence="1">Belongs to the SURF1 family.</text>
</comment>
<comment type="subcellular location">
    <subcellularLocation>
        <location evidence="1">Cell membrane</location>
        <topology evidence="1">Multi-pass membrane protein</topology>
    </subcellularLocation>
</comment>
<dbReference type="RefSeq" id="WP_200615148.1">
    <property type="nucleotide sequence ID" value="NZ_CP071518.1"/>
</dbReference>
<dbReference type="CDD" id="cd06662">
    <property type="entry name" value="SURF1"/>
    <property type="match status" value="1"/>
</dbReference>
<keyword evidence="1" id="KW-1003">Cell membrane</keyword>
<proteinExistence type="inferred from homology"/>
<protein>
    <recommendedName>
        <fullName evidence="1">SURF1-like protein</fullName>
    </recommendedName>
</protein>
<dbReference type="Pfam" id="PF02104">
    <property type="entry name" value="SURF1"/>
    <property type="match status" value="1"/>
</dbReference>
<sequence>MSRRHTLVVGWVLAALVIAGFASLGRWQLHRALEKQAMLDAAARVLARRDARPLWDAAADARQAHDYTWAEGDGAFVEGQRWLLDNQIRGGVAGLRIYGVFFAHLPPEPTTHPGVPPPPPRSTAVLVDLGWVALPPDRRLDPQRISHLLGRVRRGGPIEVTRHVRGLLAPPPSSGLRMGPPYAELGHYKLMTRVDLMAMAKELGVPLAPRVLRLDPALPLGYERDLALLANTLPPEKHRGYAVQWFALALAVLITATVLTFRKARHERRP</sequence>
<dbReference type="AlphaFoldDB" id="A0A975ATD3"/>
<evidence type="ECO:0000256" key="1">
    <source>
        <dbReference type="RuleBase" id="RU363076"/>
    </source>
</evidence>
<keyword evidence="1" id="KW-1133">Transmembrane helix</keyword>
<evidence type="ECO:0000313" key="2">
    <source>
        <dbReference type="EMBL" id="QSX78999.1"/>
    </source>
</evidence>
<accession>A0A975ATD3</accession>
<evidence type="ECO:0000313" key="3">
    <source>
        <dbReference type="Proteomes" id="UP000639274"/>
    </source>
</evidence>
<keyword evidence="1" id="KW-0812">Transmembrane</keyword>
<gene>
    <name evidence="2" type="ORF">I8J32_003540</name>
</gene>
<organism evidence="2 3">
    <name type="scientific">Agrilutibacter solisilvae</name>
    <dbReference type="NCBI Taxonomy" id="2763317"/>
    <lineage>
        <taxon>Bacteria</taxon>
        <taxon>Pseudomonadati</taxon>
        <taxon>Pseudomonadota</taxon>
        <taxon>Gammaproteobacteria</taxon>
        <taxon>Lysobacterales</taxon>
        <taxon>Lysobacteraceae</taxon>
        <taxon>Agrilutibacter</taxon>
    </lineage>
</organism>
<dbReference type="KEGG" id="lsf:I8J32_003540"/>
<dbReference type="Proteomes" id="UP000639274">
    <property type="component" value="Chromosome"/>
</dbReference>
<reference evidence="2 3" key="1">
    <citation type="submission" date="2021-03" db="EMBL/GenBank/DDBJ databases">
        <title>Lysobacter sp. nov. isolated from soil of gangwondo yeongwol, south Korea.</title>
        <authorList>
            <person name="Kim K.R."/>
            <person name="Kim K.H."/>
            <person name="Jeon C.O."/>
        </authorList>
    </citation>
    <scope>NUCLEOTIDE SEQUENCE [LARGE SCALE GENOMIC DNA]</scope>
    <source>
        <strain evidence="2 3">R19</strain>
    </source>
</reference>
<feature type="transmembrane region" description="Helical" evidence="1">
    <location>
        <begin position="241"/>
        <end position="261"/>
    </location>
</feature>
<keyword evidence="1" id="KW-0472">Membrane</keyword>
<comment type="caution">
    <text evidence="1">Lacks conserved residue(s) required for the propagation of feature annotation.</text>
</comment>
<keyword evidence="3" id="KW-1185">Reference proteome</keyword>
<dbReference type="PROSITE" id="PS50895">
    <property type="entry name" value="SURF1"/>
    <property type="match status" value="1"/>
</dbReference>
<dbReference type="InterPro" id="IPR002994">
    <property type="entry name" value="Surf1/Shy1"/>
</dbReference>
<dbReference type="GO" id="GO:0005886">
    <property type="term" value="C:plasma membrane"/>
    <property type="evidence" value="ECO:0007669"/>
    <property type="project" value="UniProtKB-SubCell"/>
</dbReference>
<dbReference type="EMBL" id="CP071518">
    <property type="protein sequence ID" value="QSX78999.1"/>
    <property type="molecule type" value="Genomic_DNA"/>
</dbReference>
<name>A0A975ATD3_9GAMM</name>